<organism evidence="2 3">
    <name type="scientific">[Candida] railenensis</name>
    <dbReference type="NCBI Taxonomy" id="45579"/>
    <lineage>
        <taxon>Eukaryota</taxon>
        <taxon>Fungi</taxon>
        <taxon>Dikarya</taxon>
        <taxon>Ascomycota</taxon>
        <taxon>Saccharomycotina</taxon>
        <taxon>Pichiomycetes</taxon>
        <taxon>Debaryomycetaceae</taxon>
        <taxon>Kurtzmaniella</taxon>
    </lineage>
</organism>
<dbReference type="SUPFAM" id="SSF51735">
    <property type="entry name" value="NAD(P)-binding Rossmann-fold domains"/>
    <property type="match status" value="1"/>
</dbReference>
<dbReference type="Gene3D" id="3.40.50.720">
    <property type="entry name" value="NAD(P)-binding Rossmann-like Domain"/>
    <property type="match status" value="1"/>
</dbReference>
<dbReference type="InterPro" id="IPR003781">
    <property type="entry name" value="CoA-bd"/>
</dbReference>
<keyword evidence="3" id="KW-1185">Reference proteome</keyword>
<name>A0A9P0QTE7_9ASCO</name>
<dbReference type="Pfam" id="PF13380">
    <property type="entry name" value="CoA_binding_2"/>
    <property type="match status" value="1"/>
</dbReference>
<feature type="domain" description="CoA-binding" evidence="1">
    <location>
        <begin position="15"/>
        <end position="155"/>
    </location>
</feature>
<dbReference type="InterPro" id="IPR036291">
    <property type="entry name" value="NAD(P)-bd_dom_sf"/>
</dbReference>
<dbReference type="Proteomes" id="UP000837801">
    <property type="component" value="Unassembled WGS sequence"/>
</dbReference>
<reference evidence="2" key="1">
    <citation type="submission" date="2022-03" db="EMBL/GenBank/DDBJ databases">
        <authorList>
            <person name="Legras J.-L."/>
            <person name="Devillers H."/>
            <person name="Grondin C."/>
        </authorList>
    </citation>
    <scope>NUCLEOTIDE SEQUENCE</scope>
    <source>
        <strain evidence="2">CLIB 1423</strain>
    </source>
</reference>
<evidence type="ECO:0000313" key="2">
    <source>
        <dbReference type="EMBL" id="CAH2355316.1"/>
    </source>
</evidence>
<proteinExistence type="predicted"/>
<dbReference type="PANTHER" id="PTHR33303:SF2">
    <property type="entry name" value="COA-BINDING DOMAIN-CONTAINING PROTEIN"/>
    <property type="match status" value="1"/>
</dbReference>
<evidence type="ECO:0000313" key="3">
    <source>
        <dbReference type="Proteomes" id="UP000837801"/>
    </source>
</evidence>
<dbReference type="PANTHER" id="PTHR33303">
    <property type="entry name" value="CYTOPLASMIC PROTEIN-RELATED"/>
    <property type="match status" value="1"/>
</dbReference>
<dbReference type="EMBL" id="CAKXYY010000024">
    <property type="protein sequence ID" value="CAH2355316.1"/>
    <property type="molecule type" value="Genomic_DNA"/>
</dbReference>
<gene>
    <name evidence="2" type="ORF">CLIB1423_24S00936</name>
</gene>
<comment type="caution">
    <text evidence="2">The sequence shown here is derived from an EMBL/GenBank/DDBJ whole genome shotgun (WGS) entry which is preliminary data.</text>
</comment>
<evidence type="ECO:0000259" key="1">
    <source>
        <dbReference type="Pfam" id="PF13380"/>
    </source>
</evidence>
<protein>
    <recommendedName>
        <fullName evidence="1">CoA-binding domain-containing protein</fullName>
    </recommendedName>
</protein>
<dbReference type="AlphaFoldDB" id="A0A9P0QTE7"/>
<sequence length="166" mass="18066">MSMKTKIKSFFSVSRQYAVAGASNNPSKFGFKILSWYVSHDLPVIPINPNATEILDKEVVPSITNIIKAFTSSSSKVGESHDISGKDGLSVSFLTPPHITTSTLKEIASVPDYKSVIKGLWFQPGSYDQTVLDTAEEIGLSDLVVYEDECILVRGEEGLYSATANL</sequence>
<dbReference type="OrthoDB" id="5138418at2759"/>
<accession>A0A9P0QTE7</accession>